<dbReference type="PANTHER" id="PTHR43357">
    <property type="entry name" value="INNER MEMBRANE ABC TRANSPORTER PERMEASE PROTEIN YDCV"/>
    <property type="match status" value="1"/>
</dbReference>
<dbReference type="Pfam" id="PF00528">
    <property type="entry name" value="BPD_transp_1"/>
    <property type="match status" value="2"/>
</dbReference>
<keyword evidence="4" id="KW-0997">Cell inner membrane</keyword>
<dbReference type="InterPro" id="IPR035906">
    <property type="entry name" value="MetI-like_sf"/>
</dbReference>
<feature type="transmembrane region" description="Helical" evidence="8">
    <location>
        <begin position="112"/>
        <end position="133"/>
    </location>
</feature>
<dbReference type="GO" id="GO:0055085">
    <property type="term" value="P:transmembrane transport"/>
    <property type="evidence" value="ECO:0007669"/>
    <property type="project" value="InterPro"/>
</dbReference>
<feature type="transmembrane region" description="Helical" evidence="8">
    <location>
        <begin position="434"/>
        <end position="455"/>
    </location>
</feature>
<dbReference type="EMBL" id="FOTR01000002">
    <property type="protein sequence ID" value="SFL55960.1"/>
    <property type="molecule type" value="Genomic_DNA"/>
</dbReference>
<keyword evidence="7 8" id="KW-0472">Membrane</keyword>
<name>A0A1I4INQ2_9BACI</name>
<dbReference type="STRING" id="334253.SAMN04487943_102213"/>
<evidence type="ECO:0000256" key="6">
    <source>
        <dbReference type="ARBA" id="ARBA00022989"/>
    </source>
</evidence>
<evidence type="ECO:0000256" key="4">
    <source>
        <dbReference type="ARBA" id="ARBA00022519"/>
    </source>
</evidence>
<dbReference type="Proteomes" id="UP000198565">
    <property type="component" value="Unassembled WGS sequence"/>
</dbReference>
<feature type="transmembrane region" description="Helical" evidence="8">
    <location>
        <begin position="264"/>
        <end position="286"/>
    </location>
</feature>
<feature type="transmembrane region" description="Helical" evidence="8">
    <location>
        <begin position="25"/>
        <end position="47"/>
    </location>
</feature>
<feature type="transmembrane region" description="Helical" evidence="8">
    <location>
        <begin position="202"/>
        <end position="225"/>
    </location>
</feature>
<keyword evidence="2 8" id="KW-0813">Transport</keyword>
<keyword evidence="11" id="KW-1185">Reference proteome</keyword>
<dbReference type="Gene3D" id="1.10.3720.10">
    <property type="entry name" value="MetI-like"/>
    <property type="match status" value="2"/>
</dbReference>
<feature type="transmembrane region" description="Helical" evidence="8">
    <location>
        <begin position="78"/>
        <end position="100"/>
    </location>
</feature>
<keyword evidence="6 8" id="KW-1133">Transmembrane helix</keyword>
<evidence type="ECO:0000313" key="11">
    <source>
        <dbReference type="Proteomes" id="UP000198565"/>
    </source>
</evidence>
<keyword evidence="5 8" id="KW-0812">Transmembrane</keyword>
<evidence type="ECO:0000313" key="10">
    <source>
        <dbReference type="EMBL" id="SFL55960.1"/>
    </source>
</evidence>
<feature type="transmembrane region" description="Helical" evidence="8">
    <location>
        <begin position="546"/>
        <end position="569"/>
    </location>
</feature>
<accession>A0A1I4INQ2</accession>
<dbReference type="AlphaFoldDB" id="A0A1I4INQ2"/>
<evidence type="ECO:0000256" key="1">
    <source>
        <dbReference type="ARBA" id="ARBA00004429"/>
    </source>
</evidence>
<feature type="domain" description="ABC transmembrane type-1" evidence="9">
    <location>
        <begin position="368"/>
        <end position="564"/>
    </location>
</feature>
<sequence>MKNTSNTYKEIMPLRALSSLFKMRFLKIIALLAIILFFLIPVLRLVLLSFQVDNQMSLQNYADILQDSKTWTVLMDTILIVIGSTIISVTLGVFLAWLVAYTDIRAKKWMQVFIILPFVIPSYISTLAWTQFLGANGLYGKMISILPFSLEPINLYSMGGIIFVLGFSHYPLVYLLSVSVLRKVPREVEQAARVSGASGWRTFAKVTLPLALPGIASGGFLAFLANLDNFGIPAFLGIPAQIDVLSTYIYQQVVGFGPSAFQRAATFSVLLGIMALLGTLLQWLLLKKSKRLETTVEDKKPRVYLGKYRKFVELLLWSFFLISSLVPFVSMMMTSLLSAYGLDFTWENISLKNYQFVLDTSPKAKRAIGNSIQLALITTAIGVVIGTAFAYYRVRKPNRWNQFSEIAISLPYALPGTVMALSMIFAWMEPIPGWNPGIYGSVIILFIAYFTRFLILQVRGSITAVLQVDASMEEAAMVSGSNGLSKWRRILIPLLLPSILSGAFLVFLTALTELTVSSLLWSSNAETIGVVIFSFEQAGYTTYSTAFSSLIIALILFGFISLFLFQYLWNRKVANVK</sequence>
<dbReference type="SUPFAM" id="SSF161098">
    <property type="entry name" value="MetI-like"/>
    <property type="match status" value="2"/>
</dbReference>
<feature type="transmembrane region" description="Helical" evidence="8">
    <location>
        <begin position="406"/>
        <end position="428"/>
    </location>
</feature>
<comment type="similarity">
    <text evidence="8">Belongs to the binding-protein-dependent transport system permease family.</text>
</comment>
<feature type="transmembrane region" description="Helical" evidence="8">
    <location>
        <begin position="153"/>
        <end position="181"/>
    </location>
</feature>
<dbReference type="InterPro" id="IPR000515">
    <property type="entry name" value="MetI-like"/>
</dbReference>
<evidence type="ECO:0000256" key="8">
    <source>
        <dbReference type="RuleBase" id="RU363032"/>
    </source>
</evidence>
<dbReference type="GO" id="GO:0005886">
    <property type="term" value="C:plasma membrane"/>
    <property type="evidence" value="ECO:0007669"/>
    <property type="project" value="UniProtKB-SubCell"/>
</dbReference>
<keyword evidence="3" id="KW-1003">Cell membrane</keyword>
<dbReference type="OrthoDB" id="9776648at2"/>
<feature type="domain" description="ABC transmembrane type-1" evidence="9">
    <location>
        <begin position="74"/>
        <end position="282"/>
    </location>
</feature>
<gene>
    <name evidence="10" type="ORF">SAMN04487943_102213</name>
</gene>
<feature type="transmembrane region" description="Helical" evidence="8">
    <location>
        <begin position="314"/>
        <end position="342"/>
    </location>
</feature>
<dbReference type="PROSITE" id="PS50928">
    <property type="entry name" value="ABC_TM1"/>
    <property type="match status" value="2"/>
</dbReference>
<evidence type="ECO:0000256" key="5">
    <source>
        <dbReference type="ARBA" id="ARBA00022692"/>
    </source>
</evidence>
<reference evidence="11" key="1">
    <citation type="submission" date="2016-10" db="EMBL/GenBank/DDBJ databases">
        <authorList>
            <person name="Varghese N."/>
            <person name="Submissions S."/>
        </authorList>
    </citation>
    <scope>NUCLEOTIDE SEQUENCE [LARGE SCALE GENOMIC DNA]</scope>
    <source>
        <strain evidence="11">CGMCC 1.4250</strain>
    </source>
</reference>
<comment type="subcellular location">
    <subcellularLocation>
        <location evidence="1">Cell inner membrane</location>
        <topology evidence="1">Multi-pass membrane protein</topology>
    </subcellularLocation>
    <subcellularLocation>
        <location evidence="8">Cell membrane</location>
        <topology evidence="8">Multi-pass membrane protein</topology>
    </subcellularLocation>
</comment>
<proteinExistence type="inferred from homology"/>
<protein>
    <submittedName>
        <fullName evidence="10">Iron(III) transport system permease protein</fullName>
    </submittedName>
</protein>
<feature type="transmembrane region" description="Helical" evidence="8">
    <location>
        <begin position="490"/>
        <end position="511"/>
    </location>
</feature>
<dbReference type="CDD" id="cd06261">
    <property type="entry name" value="TM_PBP2"/>
    <property type="match status" value="2"/>
</dbReference>
<organism evidence="10 11">
    <name type="scientific">Gracilibacillus orientalis</name>
    <dbReference type="NCBI Taxonomy" id="334253"/>
    <lineage>
        <taxon>Bacteria</taxon>
        <taxon>Bacillati</taxon>
        <taxon>Bacillota</taxon>
        <taxon>Bacilli</taxon>
        <taxon>Bacillales</taxon>
        <taxon>Bacillaceae</taxon>
        <taxon>Gracilibacillus</taxon>
    </lineage>
</organism>
<feature type="transmembrane region" description="Helical" evidence="8">
    <location>
        <begin position="372"/>
        <end position="394"/>
    </location>
</feature>
<dbReference type="RefSeq" id="WP_091481789.1">
    <property type="nucleotide sequence ID" value="NZ_FOTR01000002.1"/>
</dbReference>
<evidence type="ECO:0000256" key="3">
    <source>
        <dbReference type="ARBA" id="ARBA00022475"/>
    </source>
</evidence>
<evidence type="ECO:0000256" key="7">
    <source>
        <dbReference type="ARBA" id="ARBA00023136"/>
    </source>
</evidence>
<dbReference type="PANTHER" id="PTHR43357:SF3">
    <property type="entry name" value="FE(3+)-TRANSPORT SYSTEM PERMEASE PROTEIN FBPB 2"/>
    <property type="match status" value="1"/>
</dbReference>
<evidence type="ECO:0000256" key="2">
    <source>
        <dbReference type="ARBA" id="ARBA00022448"/>
    </source>
</evidence>
<evidence type="ECO:0000259" key="9">
    <source>
        <dbReference type="PROSITE" id="PS50928"/>
    </source>
</evidence>